<dbReference type="PROSITE" id="PS50195">
    <property type="entry name" value="PX"/>
    <property type="match status" value="1"/>
</dbReference>
<feature type="compositionally biased region" description="Basic and acidic residues" evidence="1">
    <location>
        <begin position="102"/>
        <end position="141"/>
    </location>
</feature>
<keyword evidence="4" id="KW-1185">Reference proteome</keyword>
<dbReference type="Proteomes" id="UP000693970">
    <property type="component" value="Unassembled WGS sequence"/>
</dbReference>
<evidence type="ECO:0000313" key="3">
    <source>
        <dbReference type="EMBL" id="KAG7372187.1"/>
    </source>
</evidence>
<proteinExistence type="predicted"/>
<reference evidence="3" key="2">
    <citation type="submission" date="2021-04" db="EMBL/GenBank/DDBJ databases">
        <authorList>
            <person name="Podell S."/>
        </authorList>
    </citation>
    <scope>NUCLEOTIDE SEQUENCE</scope>
    <source>
        <strain evidence="3">Hildebrandi</strain>
    </source>
</reference>
<feature type="compositionally biased region" description="Low complexity" evidence="1">
    <location>
        <begin position="173"/>
        <end position="185"/>
    </location>
</feature>
<dbReference type="InterPro" id="IPR001683">
    <property type="entry name" value="PX_dom"/>
</dbReference>
<feature type="compositionally biased region" description="Polar residues" evidence="1">
    <location>
        <begin position="35"/>
        <end position="44"/>
    </location>
</feature>
<name>A0A9K3M1M8_9STRA</name>
<dbReference type="EMBL" id="JAGRRH010000003">
    <property type="protein sequence ID" value="KAG7372187.1"/>
    <property type="molecule type" value="Genomic_DNA"/>
</dbReference>
<dbReference type="AlphaFoldDB" id="A0A9K3M1M8"/>
<feature type="compositionally biased region" description="Low complexity" evidence="1">
    <location>
        <begin position="68"/>
        <end position="88"/>
    </location>
</feature>
<gene>
    <name evidence="3" type="ORF">IV203_018330</name>
</gene>
<evidence type="ECO:0000313" key="4">
    <source>
        <dbReference type="Proteomes" id="UP000693970"/>
    </source>
</evidence>
<dbReference type="Pfam" id="PF00787">
    <property type="entry name" value="PX"/>
    <property type="match status" value="1"/>
</dbReference>
<protein>
    <submittedName>
        <fullName evidence="3">PX domain containing protein</fullName>
    </submittedName>
</protein>
<dbReference type="InterPro" id="IPR044279">
    <property type="entry name" value="SNX2A/B"/>
</dbReference>
<sequence>MSDKNSLLASLTGEAGNDESDLFGALTVNEDLLPNLTSGHSNVGASLPPEVSEKGNGTPLVAPEATTSGPPESLLSKSGLLGVSSDMSGGDGGGLFDDVDAEEQKKAEQEKRLLEEEEEQNRREIEDQRRQQQDAEIRRQQEGQQQQSMIFQQQQQQRGQQYYNGVNQGHFGQQHQQPVQNYQQQSVSSPEQLTGNIEGIDLKDNFYREHGAPSIIPNGAGYIQNAYNNGTSIPQNSYYYGTQQHQQQQQAIQGGLPAMIQPQPSILPSTTAGMHNMPSMNLGQVRKIALVKSQDVPPLYTDIRVTEPMLIQTQSFLISSPPYWSYQITSQLAGNQGTWFVRRRFRHVVALEDRLRLACPGSILPPRPEKHATRALEEASTQQSAEFAVQRAKELERYLKQLAKHPAAGQSQVLHLFLGLQDDIGTAWAECSTNALTRLGAVGAGVTLKVAETTNLTAASAPAHEWEEDAELLALCSSENLRLGAVSQAVPKLEGTVMLLREQGDMAGALGMELSKASKTVDMDFKMCEILSNGLLRHGRRTKRLALEMSAAMESFLYQYKLVRYEKMAMHDRRQAIQKKAKERGQADSRAIYLSQQQRHLQINGHMGQLNQLEQNAIYMDSQALDAVGEADEIGARLKSEIHRVAITRRTEWNTSMKTVASSMKEACSERVAIWQSTLEAFENLYKHENQSQAMQDPSSSQH</sequence>
<dbReference type="OrthoDB" id="205639at2759"/>
<evidence type="ECO:0000256" key="1">
    <source>
        <dbReference type="SAM" id="MobiDB-lite"/>
    </source>
</evidence>
<feature type="region of interest" description="Disordered" evidence="1">
    <location>
        <begin position="1"/>
        <end position="191"/>
    </location>
</feature>
<feature type="domain" description="PX" evidence="2">
    <location>
        <begin position="304"/>
        <end position="424"/>
    </location>
</feature>
<dbReference type="GO" id="GO:0035091">
    <property type="term" value="F:phosphatidylinositol binding"/>
    <property type="evidence" value="ECO:0007669"/>
    <property type="project" value="InterPro"/>
</dbReference>
<organism evidence="3 4">
    <name type="scientific">Nitzschia inconspicua</name>
    <dbReference type="NCBI Taxonomy" id="303405"/>
    <lineage>
        <taxon>Eukaryota</taxon>
        <taxon>Sar</taxon>
        <taxon>Stramenopiles</taxon>
        <taxon>Ochrophyta</taxon>
        <taxon>Bacillariophyta</taxon>
        <taxon>Bacillariophyceae</taxon>
        <taxon>Bacillariophycidae</taxon>
        <taxon>Bacillariales</taxon>
        <taxon>Bacillariaceae</taxon>
        <taxon>Nitzschia</taxon>
    </lineage>
</organism>
<evidence type="ECO:0000259" key="2">
    <source>
        <dbReference type="PROSITE" id="PS50195"/>
    </source>
</evidence>
<reference evidence="3" key="1">
    <citation type="journal article" date="2021" name="Sci. Rep.">
        <title>Diploid genomic architecture of Nitzschia inconspicua, an elite biomass production diatom.</title>
        <authorList>
            <person name="Oliver A."/>
            <person name="Podell S."/>
            <person name="Pinowska A."/>
            <person name="Traller J.C."/>
            <person name="Smith S.R."/>
            <person name="McClure R."/>
            <person name="Beliaev A."/>
            <person name="Bohutskyi P."/>
            <person name="Hill E.A."/>
            <person name="Rabines A."/>
            <person name="Zheng H."/>
            <person name="Allen L.Z."/>
            <person name="Kuo A."/>
            <person name="Grigoriev I.V."/>
            <person name="Allen A.E."/>
            <person name="Hazlebeck D."/>
            <person name="Allen E.E."/>
        </authorList>
    </citation>
    <scope>NUCLEOTIDE SEQUENCE</scope>
    <source>
        <strain evidence="3">Hildebrandi</strain>
    </source>
</reference>
<feature type="compositionally biased region" description="Low complexity" evidence="1">
    <location>
        <begin position="142"/>
        <end position="161"/>
    </location>
</feature>
<comment type="caution">
    <text evidence="3">The sequence shown here is derived from an EMBL/GenBank/DDBJ whole genome shotgun (WGS) entry which is preliminary data.</text>
</comment>
<dbReference type="SMART" id="SM00312">
    <property type="entry name" value="PX"/>
    <property type="match status" value="1"/>
</dbReference>
<dbReference type="PANTHER" id="PTHR46757">
    <property type="entry name" value="SORTING NEXIN-RELATED"/>
    <property type="match status" value="1"/>
</dbReference>
<dbReference type="PANTHER" id="PTHR46757:SF2">
    <property type="entry name" value="OS05G0346100 PROTEIN"/>
    <property type="match status" value="1"/>
</dbReference>
<accession>A0A9K3M1M8</accession>
<feature type="compositionally biased region" description="Polar residues" evidence="1">
    <location>
        <begin position="162"/>
        <end position="171"/>
    </location>
</feature>